<dbReference type="NCBIfam" id="TIGR00847">
    <property type="entry name" value="ccoS"/>
    <property type="match status" value="1"/>
</dbReference>
<keyword evidence="1" id="KW-0472">Membrane</keyword>
<dbReference type="Pfam" id="PF03597">
    <property type="entry name" value="FixS"/>
    <property type="match status" value="1"/>
</dbReference>
<feature type="transmembrane region" description="Helical" evidence="1">
    <location>
        <begin position="6"/>
        <end position="26"/>
    </location>
</feature>
<dbReference type="PANTHER" id="PTHR41532">
    <property type="entry name" value="FIXS PROTEIN"/>
    <property type="match status" value="1"/>
</dbReference>
<protein>
    <submittedName>
        <fullName evidence="2">Type cbb3 cytochrome oxidase biogenesis protein CcoS, involved in heme b insertion</fullName>
    </submittedName>
</protein>
<accession>A0A160THE9</accession>
<proteinExistence type="predicted"/>
<gene>
    <name evidence="2" type="ORF">MGWOODY_Tha2900</name>
</gene>
<reference evidence="2" key="1">
    <citation type="submission" date="2015-10" db="EMBL/GenBank/DDBJ databases">
        <authorList>
            <person name="Gilbert D.G."/>
        </authorList>
    </citation>
    <scope>NUCLEOTIDE SEQUENCE</scope>
</reference>
<evidence type="ECO:0000313" key="2">
    <source>
        <dbReference type="EMBL" id="CUS42824.1"/>
    </source>
</evidence>
<keyword evidence="1" id="KW-0812">Transmembrane</keyword>
<dbReference type="AlphaFoldDB" id="A0A160THE9"/>
<dbReference type="InterPro" id="IPR004714">
    <property type="entry name" value="Cyt_oxidase_maturation_cbb3"/>
</dbReference>
<sequence length="70" mass="7945">MDIIYVLVPLSIALIGIAMLVFFWAVKGGQFDDLESPAHKILFDDDEHLIQRKDKQDDSNADSNEDPNKQ</sequence>
<organism evidence="2">
    <name type="scientific">hydrothermal vent metagenome</name>
    <dbReference type="NCBI Taxonomy" id="652676"/>
    <lineage>
        <taxon>unclassified sequences</taxon>
        <taxon>metagenomes</taxon>
        <taxon>ecological metagenomes</taxon>
    </lineage>
</organism>
<dbReference type="EMBL" id="CZQC01000071">
    <property type="protein sequence ID" value="CUS42824.1"/>
    <property type="molecule type" value="Genomic_DNA"/>
</dbReference>
<dbReference type="PANTHER" id="PTHR41532:SF1">
    <property type="entry name" value="FIXS PROTEIN"/>
    <property type="match status" value="1"/>
</dbReference>
<evidence type="ECO:0000256" key="1">
    <source>
        <dbReference type="SAM" id="Phobius"/>
    </source>
</evidence>
<keyword evidence="1" id="KW-1133">Transmembrane helix</keyword>
<name>A0A160THE9_9ZZZZ</name>